<evidence type="ECO:0000256" key="2">
    <source>
        <dbReference type="ARBA" id="ARBA00022801"/>
    </source>
</evidence>
<dbReference type="OrthoDB" id="10249920at2759"/>
<keyword evidence="5" id="KW-1185">Reference proteome</keyword>
<feature type="domain" description="Nudix hydrolase" evidence="3">
    <location>
        <begin position="100"/>
        <end position="257"/>
    </location>
</feature>
<dbReference type="SUPFAM" id="SSF55811">
    <property type="entry name" value="Nudix"/>
    <property type="match status" value="1"/>
</dbReference>
<dbReference type="STRING" id="1263082.A0A068RQ88"/>
<dbReference type="GO" id="GO:0019693">
    <property type="term" value="P:ribose phosphate metabolic process"/>
    <property type="evidence" value="ECO:0007669"/>
    <property type="project" value="TreeGrafter"/>
</dbReference>
<accession>A0A068RQ88</accession>
<dbReference type="Pfam" id="PF00293">
    <property type="entry name" value="NUDIX"/>
    <property type="match status" value="1"/>
</dbReference>
<reference evidence="4" key="1">
    <citation type="submission" date="2013-08" db="EMBL/GenBank/DDBJ databases">
        <title>Gene expansion shapes genome architecture in the human pathogen Lichtheimia corymbifera: an evolutionary genomics analysis in the ancient terrestrial Mucorales (Mucoromycotina).</title>
        <authorList>
            <person name="Schwartze V.U."/>
            <person name="Winter S."/>
            <person name="Shelest E."/>
            <person name="Marcet-Houben M."/>
            <person name="Horn F."/>
            <person name="Wehner S."/>
            <person name="Hoffmann K."/>
            <person name="Riege K."/>
            <person name="Sammeth M."/>
            <person name="Nowrousian M."/>
            <person name="Valiante V."/>
            <person name="Linde J."/>
            <person name="Jacobsen I.D."/>
            <person name="Marz M."/>
            <person name="Brakhage A.A."/>
            <person name="Gabaldon T."/>
            <person name="Bocker S."/>
            <person name="Voigt K."/>
        </authorList>
    </citation>
    <scope>NUCLEOTIDE SEQUENCE [LARGE SCALE GENOMIC DNA]</scope>
    <source>
        <strain evidence="4">FSU 9682</strain>
    </source>
</reference>
<gene>
    <name evidence="4" type="ORF">LCOR_03672.1</name>
</gene>
<dbReference type="PANTHER" id="PTHR11839">
    <property type="entry name" value="UDP/ADP-SUGAR PYROPHOSPHATASE"/>
    <property type="match status" value="1"/>
</dbReference>
<organism evidence="4 5">
    <name type="scientific">Lichtheimia corymbifera JMRC:FSU:9682</name>
    <dbReference type="NCBI Taxonomy" id="1263082"/>
    <lineage>
        <taxon>Eukaryota</taxon>
        <taxon>Fungi</taxon>
        <taxon>Fungi incertae sedis</taxon>
        <taxon>Mucoromycota</taxon>
        <taxon>Mucoromycotina</taxon>
        <taxon>Mucoromycetes</taxon>
        <taxon>Mucorales</taxon>
        <taxon>Lichtheimiaceae</taxon>
        <taxon>Lichtheimia</taxon>
    </lineage>
</organism>
<dbReference type="GO" id="GO:0080041">
    <property type="term" value="F:ADP-ribose pyrophosphohydrolase activity"/>
    <property type="evidence" value="ECO:0007669"/>
    <property type="project" value="TreeGrafter"/>
</dbReference>
<dbReference type="CDD" id="cd03424">
    <property type="entry name" value="NUDIX_ADPRase_Nudt5_UGPPase_Nudt14"/>
    <property type="match status" value="1"/>
</dbReference>
<evidence type="ECO:0000259" key="3">
    <source>
        <dbReference type="PROSITE" id="PS51462"/>
    </source>
</evidence>
<dbReference type="GO" id="GO:0080042">
    <property type="term" value="F:ADP-glucose pyrophosphohydrolase activity"/>
    <property type="evidence" value="ECO:0007669"/>
    <property type="project" value="TreeGrafter"/>
</dbReference>
<dbReference type="AlphaFoldDB" id="A0A068RQ88"/>
<dbReference type="EMBL" id="CBTN010000012">
    <property type="protein sequence ID" value="CDH52159.1"/>
    <property type="molecule type" value="Genomic_DNA"/>
</dbReference>
<dbReference type="Proteomes" id="UP000027586">
    <property type="component" value="Unassembled WGS sequence"/>
</dbReference>
<comment type="cofactor">
    <cofactor evidence="1">
        <name>Mg(2+)</name>
        <dbReference type="ChEBI" id="CHEBI:18420"/>
    </cofactor>
</comment>
<protein>
    <submittedName>
        <fullName evidence="4">Nudix family</fullName>
    </submittedName>
</protein>
<name>A0A068RQ88_9FUNG</name>
<dbReference type="VEuPathDB" id="FungiDB:LCOR_03672.1"/>
<keyword evidence="2" id="KW-0378">Hydrolase</keyword>
<dbReference type="PROSITE" id="PS51462">
    <property type="entry name" value="NUDIX"/>
    <property type="match status" value="1"/>
</dbReference>
<proteinExistence type="predicted"/>
<sequence length="267" mass="29881">MRLTRVLYQMTRTVNIGQQKVQLTGATPDIVDKVVAFQPFQDWVNRLDKEQRDRNDEMDITSIEIQSTDVFSSDKLGFVKFKANVKFKDTGKSAPGITFMRGGSVSVLTILRCNDKSDKEDQVLLTLQPRIPVASLAFPEIPAGMLDGSGNFSGTAAREIYEETGLSIEEHELIDLTEKAYGSQWQGVYPSAGGCDEFLRLFLCIKHMSHADIQKLEGKLTGLRDRGENITLKLVPLKDAWRMAPDAKLLSSLALYHALKEEKNVIE</sequence>
<dbReference type="PANTHER" id="PTHR11839:SF18">
    <property type="entry name" value="NUDIX HYDROLASE DOMAIN-CONTAINING PROTEIN"/>
    <property type="match status" value="1"/>
</dbReference>
<evidence type="ECO:0000256" key="1">
    <source>
        <dbReference type="ARBA" id="ARBA00001946"/>
    </source>
</evidence>
<evidence type="ECO:0000313" key="4">
    <source>
        <dbReference type="EMBL" id="CDH52159.1"/>
    </source>
</evidence>
<dbReference type="InterPro" id="IPR000086">
    <property type="entry name" value="NUDIX_hydrolase_dom"/>
</dbReference>
<evidence type="ECO:0000313" key="5">
    <source>
        <dbReference type="Proteomes" id="UP000027586"/>
    </source>
</evidence>
<comment type="caution">
    <text evidence="4">The sequence shown here is derived from an EMBL/GenBank/DDBJ whole genome shotgun (WGS) entry which is preliminary data.</text>
</comment>
<dbReference type="InterPro" id="IPR015797">
    <property type="entry name" value="NUDIX_hydrolase-like_dom_sf"/>
</dbReference>
<dbReference type="Gene3D" id="3.90.79.10">
    <property type="entry name" value="Nucleoside Triphosphate Pyrophosphohydrolase"/>
    <property type="match status" value="1"/>
</dbReference>
<dbReference type="GO" id="GO:0006753">
    <property type="term" value="P:nucleoside phosphate metabolic process"/>
    <property type="evidence" value="ECO:0007669"/>
    <property type="project" value="TreeGrafter"/>
</dbReference>